<feature type="transmembrane region" description="Helical" evidence="6">
    <location>
        <begin position="208"/>
        <end position="230"/>
    </location>
</feature>
<sequence>MPSRNDTLDTLSVEAKLSTQHEKDPDSEFGGTDARKALERRLLLKIDLRMSVLVVIYILNYIDRTTASNARLKDFEADLGLKGQQFATLLSILYVGYTLMQIPSNMFMNYIGRPSIYLCICMMLWGLVTCLTAYSFVGALLAQFFLGFIQAAFFPGALFLLTKWYKQKELGLRTAMLFCGNTISVAFGALIASGILDSFEGKLGHAGWRWLFFIEGALTVFVALAAVFILPDFPATDRYLTPQERALAIRRMEEDIGVAEGVDRNTNGLWLAVTDWKVWWLASILALQNTSLSFGAYFPTITATLGYNPTISLLLVAPPFVLTTLISFLISWHSDKVGERFYHITFSIALGIVGFIISISTMQIVARYVAMFFITQSFAGLIVFLTWISNSISQPPSKRAVALALTNAFGQLGNVAGSYVWPKEWGPTYRNSYIICIVASSLCLAMCWWFRRCLILLNSELEKAGEGKFENVTRYML</sequence>
<reference evidence="8 9" key="1">
    <citation type="submission" date="2014-02" db="EMBL/GenBank/DDBJ databases">
        <title>Transposable element dynamics among asymbiotic and ectomycorrhizal Amanita fungi.</title>
        <authorList>
            <consortium name="DOE Joint Genome Institute"/>
            <person name="Hess J."/>
            <person name="Skrede I."/>
            <person name="Wolfe B."/>
            <person name="LaButti K."/>
            <person name="Ohm R.A."/>
            <person name="Grigoriev I.V."/>
            <person name="Pringle A."/>
        </authorList>
    </citation>
    <scope>NUCLEOTIDE SEQUENCE [LARGE SCALE GENOMIC DNA]</scope>
    <source>
        <strain evidence="8 9">SKay4041</strain>
    </source>
</reference>
<keyword evidence="3 6" id="KW-0812">Transmembrane</keyword>
<dbReference type="GO" id="GO:0022857">
    <property type="term" value="F:transmembrane transporter activity"/>
    <property type="evidence" value="ECO:0007669"/>
    <property type="project" value="InterPro"/>
</dbReference>
<feature type="transmembrane region" description="Helical" evidence="6">
    <location>
        <begin position="278"/>
        <end position="298"/>
    </location>
</feature>
<comment type="subcellular location">
    <subcellularLocation>
        <location evidence="1">Membrane</location>
        <topology evidence="1">Multi-pass membrane protein</topology>
    </subcellularLocation>
</comment>
<keyword evidence="4 6" id="KW-1133">Transmembrane helix</keyword>
<gene>
    <name evidence="8" type="ORF">AMATHDRAFT_77287</name>
</gene>
<keyword evidence="5 6" id="KW-0472">Membrane</keyword>
<dbReference type="STRING" id="703135.A0A2A9NHK3"/>
<feature type="transmembrane region" description="Helical" evidence="6">
    <location>
        <begin position="140"/>
        <end position="162"/>
    </location>
</feature>
<evidence type="ECO:0000256" key="4">
    <source>
        <dbReference type="ARBA" id="ARBA00022989"/>
    </source>
</evidence>
<dbReference type="PROSITE" id="PS50850">
    <property type="entry name" value="MFS"/>
    <property type="match status" value="1"/>
</dbReference>
<feature type="transmembrane region" description="Helical" evidence="6">
    <location>
        <begin position="114"/>
        <end position="134"/>
    </location>
</feature>
<dbReference type="PANTHER" id="PTHR43791">
    <property type="entry name" value="PERMEASE-RELATED"/>
    <property type="match status" value="1"/>
</dbReference>
<proteinExistence type="predicted"/>
<evidence type="ECO:0000256" key="5">
    <source>
        <dbReference type="ARBA" id="ARBA00023136"/>
    </source>
</evidence>
<evidence type="ECO:0000256" key="3">
    <source>
        <dbReference type="ARBA" id="ARBA00022692"/>
    </source>
</evidence>
<dbReference type="InterPro" id="IPR020846">
    <property type="entry name" value="MFS_dom"/>
</dbReference>
<dbReference type="Pfam" id="PF07690">
    <property type="entry name" value="MFS_1"/>
    <property type="match status" value="1"/>
</dbReference>
<feature type="transmembrane region" description="Helical" evidence="6">
    <location>
        <begin position="310"/>
        <end position="329"/>
    </location>
</feature>
<accession>A0A2A9NHK3</accession>
<dbReference type="PANTHER" id="PTHR43791:SF6">
    <property type="entry name" value="TRANSPORTER, PUTATIVE (AFU_ORTHOLOGUE AFUA_1G16690)-RELATED"/>
    <property type="match status" value="1"/>
</dbReference>
<keyword evidence="9" id="KW-1185">Reference proteome</keyword>
<feature type="transmembrane region" description="Helical" evidence="6">
    <location>
        <begin position="174"/>
        <end position="196"/>
    </location>
</feature>
<dbReference type="FunFam" id="1.20.1250.20:FF:000013">
    <property type="entry name" value="MFS general substrate transporter"/>
    <property type="match status" value="1"/>
</dbReference>
<dbReference type="EMBL" id="KZ302124">
    <property type="protein sequence ID" value="PFH47256.1"/>
    <property type="molecule type" value="Genomic_DNA"/>
</dbReference>
<dbReference type="OrthoDB" id="2985014at2759"/>
<name>A0A2A9NHK3_9AGAR</name>
<evidence type="ECO:0000313" key="9">
    <source>
        <dbReference type="Proteomes" id="UP000242287"/>
    </source>
</evidence>
<dbReference type="SUPFAM" id="SSF103473">
    <property type="entry name" value="MFS general substrate transporter"/>
    <property type="match status" value="1"/>
</dbReference>
<dbReference type="AlphaFoldDB" id="A0A2A9NHK3"/>
<dbReference type="GO" id="GO:0016020">
    <property type="term" value="C:membrane"/>
    <property type="evidence" value="ECO:0007669"/>
    <property type="project" value="UniProtKB-SubCell"/>
</dbReference>
<evidence type="ECO:0000259" key="7">
    <source>
        <dbReference type="PROSITE" id="PS50850"/>
    </source>
</evidence>
<feature type="transmembrane region" description="Helical" evidence="6">
    <location>
        <begin position="341"/>
        <end position="362"/>
    </location>
</feature>
<evidence type="ECO:0000313" key="8">
    <source>
        <dbReference type="EMBL" id="PFH47256.1"/>
    </source>
</evidence>
<dbReference type="InterPro" id="IPR036259">
    <property type="entry name" value="MFS_trans_sf"/>
</dbReference>
<keyword evidence="2" id="KW-0813">Transport</keyword>
<evidence type="ECO:0000256" key="2">
    <source>
        <dbReference type="ARBA" id="ARBA00022448"/>
    </source>
</evidence>
<evidence type="ECO:0000256" key="1">
    <source>
        <dbReference type="ARBA" id="ARBA00004141"/>
    </source>
</evidence>
<dbReference type="Proteomes" id="UP000242287">
    <property type="component" value="Unassembled WGS sequence"/>
</dbReference>
<feature type="transmembrane region" description="Helical" evidence="6">
    <location>
        <begin position="368"/>
        <end position="388"/>
    </location>
</feature>
<feature type="transmembrane region" description="Helical" evidence="6">
    <location>
        <begin position="400"/>
        <end position="420"/>
    </location>
</feature>
<dbReference type="InterPro" id="IPR011701">
    <property type="entry name" value="MFS"/>
</dbReference>
<feature type="transmembrane region" description="Helical" evidence="6">
    <location>
        <begin position="432"/>
        <end position="450"/>
    </location>
</feature>
<dbReference type="Gene3D" id="1.20.1250.20">
    <property type="entry name" value="MFS general substrate transporter like domains"/>
    <property type="match status" value="2"/>
</dbReference>
<protein>
    <recommendedName>
        <fullName evidence="7">Major facilitator superfamily (MFS) profile domain-containing protein</fullName>
    </recommendedName>
</protein>
<organism evidence="8 9">
    <name type="scientific">Amanita thiersii Skay4041</name>
    <dbReference type="NCBI Taxonomy" id="703135"/>
    <lineage>
        <taxon>Eukaryota</taxon>
        <taxon>Fungi</taxon>
        <taxon>Dikarya</taxon>
        <taxon>Basidiomycota</taxon>
        <taxon>Agaricomycotina</taxon>
        <taxon>Agaricomycetes</taxon>
        <taxon>Agaricomycetidae</taxon>
        <taxon>Agaricales</taxon>
        <taxon>Pluteineae</taxon>
        <taxon>Amanitaceae</taxon>
        <taxon>Amanita</taxon>
    </lineage>
</organism>
<dbReference type="FunFam" id="1.20.1250.20:FF:000057">
    <property type="entry name" value="MFS general substrate transporter"/>
    <property type="match status" value="1"/>
</dbReference>
<feature type="domain" description="Major facilitator superfamily (MFS) profile" evidence="7">
    <location>
        <begin position="49"/>
        <end position="455"/>
    </location>
</feature>
<evidence type="ECO:0000256" key="6">
    <source>
        <dbReference type="SAM" id="Phobius"/>
    </source>
</evidence>